<gene>
    <name evidence="13" type="ORF">B0T24DRAFT_652585</name>
</gene>
<protein>
    <submittedName>
        <fullName evidence="13">Hypoxia induced protein conserved region-domain-containing protein</fullName>
    </submittedName>
</protein>
<dbReference type="Pfam" id="PF04588">
    <property type="entry name" value="HIG_1_N"/>
    <property type="match status" value="1"/>
</dbReference>
<evidence type="ECO:0000256" key="4">
    <source>
        <dbReference type="ARBA" id="ARBA00011565"/>
    </source>
</evidence>
<reference evidence="13" key="1">
    <citation type="journal article" date="2023" name="Mol. Phylogenet. Evol.">
        <title>Genome-scale phylogeny and comparative genomics of the fungal order Sordariales.</title>
        <authorList>
            <person name="Hensen N."/>
            <person name="Bonometti L."/>
            <person name="Westerberg I."/>
            <person name="Brannstrom I.O."/>
            <person name="Guillou S."/>
            <person name="Cros-Aarteil S."/>
            <person name="Calhoun S."/>
            <person name="Haridas S."/>
            <person name="Kuo A."/>
            <person name="Mondo S."/>
            <person name="Pangilinan J."/>
            <person name="Riley R."/>
            <person name="LaButti K."/>
            <person name="Andreopoulos B."/>
            <person name="Lipzen A."/>
            <person name="Chen C."/>
            <person name="Yan M."/>
            <person name="Daum C."/>
            <person name="Ng V."/>
            <person name="Clum A."/>
            <person name="Steindorff A."/>
            <person name="Ohm R.A."/>
            <person name="Martin F."/>
            <person name="Silar P."/>
            <person name="Natvig D.O."/>
            <person name="Lalanne C."/>
            <person name="Gautier V."/>
            <person name="Ament-Velasquez S.L."/>
            <person name="Kruys A."/>
            <person name="Hutchinson M.I."/>
            <person name="Powell A.J."/>
            <person name="Barry K."/>
            <person name="Miller A.N."/>
            <person name="Grigoriev I.V."/>
            <person name="Debuchy R."/>
            <person name="Gladieux P."/>
            <person name="Hiltunen Thoren M."/>
            <person name="Johannesson H."/>
        </authorList>
    </citation>
    <scope>NUCLEOTIDE SEQUENCE</scope>
    <source>
        <strain evidence="13">CBS 958.72</strain>
    </source>
</reference>
<dbReference type="AlphaFoldDB" id="A0AAE0JV66"/>
<keyword evidence="6 11" id="KW-1133">Transmembrane helix</keyword>
<dbReference type="Proteomes" id="UP001287356">
    <property type="component" value="Unassembled WGS sequence"/>
</dbReference>
<feature type="coiled-coil region" evidence="9">
    <location>
        <begin position="102"/>
        <end position="133"/>
    </location>
</feature>
<dbReference type="Gene3D" id="6.10.140.1320">
    <property type="match status" value="1"/>
</dbReference>
<dbReference type="InterPro" id="IPR007667">
    <property type="entry name" value="Hypoxia_induced_domain"/>
</dbReference>
<feature type="transmembrane region" description="Helical" evidence="11">
    <location>
        <begin position="34"/>
        <end position="53"/>
    </location>
</feature>
<keyword evidence="14" id="KW-1185">Reference proteome</keyword>
<evidence type="ECO:0000256" key="2">
    <source>
        <dbReference type="ARBA" id="ARBA00004325"/>
    </source>
</evidence>
<evidence type="ECO:0000256" key="7">
    <source>
        <dbReference type="ARBA" id="ARBA00023128"/>
    </source>
</evidence>
<comment type="subunit">
    <text evidence="4">Associates with the respiratory chain complex III/complex IV supercomplex.</text>
</comment>
<comment type="caution">
    <text evidence="13">The sequence shown here is derived from an EMBL/GenBank/DDBJ whole genome shotgun (WGS) entry which is preliminary data.</text>
</comment>
<evidence type="ECO:0000259" key="12">
    <source>
        <dbReference type="PROSITE" id="PS51503"/>
    </source>
</evidence>
<dbReference type="EMBL" id="JAULSN010000010">
    <property type="protein sequence ID" value="KAK3362045.1"/>
    <property type="molecule type" value="Genomic_DNA"/>
</dbReference>
<keyword evidence="9" id="KW-0175">Coiled coil</keyword>
<feature type="region of interest" description="Disordered" evidence="10">
    <location>
        <begin position="133"/>
        <end position="213"/>
    </location>
</feature>
<dbReference type="PROSITE" id="PS51503">
    <property type="entry name" value="HIG1"/>
    <property type="match status" value="1"/>
</dbReference>
<feature type="transmembrane region" description="Helical" evidence="11">
    <location>
        <begin position="65"/>
        <end position="87"/>
    </location>
</feature>
<accession>A0AAE0JV66</accession>
<feature type="domain" description="HIG1" evidence="12">
    <location>
        <begin position="6"/>
        <end position="97"/>
    </location>
</feature>
<reference evidence="13" key="2">
    <citation type="submission" date="2023-06" db="EMBL/GenBank/DDBJ databases">
        <authorList>
            <consortium name="Lawrence Berkeley National Laboratory"/>
            <person name="Haridas S."/>
            <person name="Hensen N."/>
            <person name="Bonometti L."/>
            <person name="Westerberg I."/>
            <person name="Brannstrom I.O."/>
            <person name="Guillou S."/>
            <person name="Cros-Aarteil S."/>
            <person name="Calhoun S."/>
            <person name="Kuo A."/>
            <person name="Mondo S."/>
            <person name="Pangilinan J."/>
            <person name="Riley R."/>
            <person name="Labutti K."/>
            <person name="Andreopoulos B."/>
            <person name="Lipzen A."/>
            <person name="Chen C."/>
            <person name="Yanf M."/>
            <person name="Daum C."/>
            <person name="Ng V."/>
            <person name="Clum A."/>
            <person name="Steindorff A."/>
            <person name="Ohm R."/>
            <person name="Martin F."/>
            <person name="Silar P."/>
            <person name="Natvig D."/>
            <person name="Lalanne C."/>
            <person name="Gautier V."/>
            <person name="Ament-Velasquez S.L."/>
            <person name="Kruys A."/>
            <person name="Hutchinson M.I."/>
            <person name="Powell A.J."/>
            <person name="Barry K."/>
            <person name="Miller A.N."/>
            <person name="Grigoriev I.V."/>
            <person name="Debuchy R."/>
            <person name="Gladieux P."/>
            <person name="Thoren M.H."/>
            <person name="Johannesson H."/>
        </authorList>
    </citation>
    <scope>NUCLEOTIDE SEQUENCE</scope>
    <source>
        <strain evidence="13">CBS 958.72</strain>
    </source>
</reference>
<evidence type="ECO:0000256" key="11">
    <source>
        <dbReference type="SAM" id="Phobius"/>
    </source>
</evidence>
<evidence type="ECO:0000256" key="10">
    <source>
        <dbReference type="SAM" id="MobiDB-lite"/>
    </source>
</evidence>
<comment type="function">
    <text evidence="1">Cytochrome c oxidase subunit which plays a role in assembly of respiratory supercomplexes.</text>
</comment>
<keyword evidence="5 11" id="KW-0812">Transmembrane</keyword>
<name>A0AAE0JV66_9PEZI</name>
<keyword evidence="8 11" id="KW-0472">Membrane</keyword>
<comment type="similarity">
    <text evidence="3">Belongs to the RCF1 family.</text>
</comment>
<comment type="subcellular location">
    <subcellularLocation>
        <location evidence="2">Mitochondrion membrane</location>
    </subcellularLocation>
</comment>
<evidence type="ECO:0000313" key="14">
    <source>
        <dbReference type="Proteomes" id="UP001287356"/>
    </source>
</evidence>
<organism evidence="13 14">
    <name type="scientific">Lasiosphaeria ovina</name>
    <dbReference type="NCBI Taxonomy" id="92902"/>
    <lineage>
        <taxon>Eukaryota</taxon>
        <taxon>Fungi</taxon>
        <taxon>Dikarya</taxon>
        <taxon>Ascomycota</taxon>
        <taxon>Pezizomycotina</taxon>
        <taxon>Sordariomycetes</taxon>
        <taxon>Sordariomycetidae</taxon>
        <taxon>Sordariales</taxon>
        <taxon>Lasiosphaeriaceae</taxon>
        <taxon>Lasiosphaeria</taxon>
    </lineage>
</organism>
<dbReference type="GO" id="GO:0097250">
    <property type="term" value="P:mitochondrial respirasome assembly"/>
    <property type="evidence" value="ECO:0007669"/>
    <property type="project" value="TreeGrafter"/>
</dbReference>
<evidence type="ECO:0000313" key="13">
    <source>
        <dbReference type="EMBL" id="KAK3362045.1"/>
    </source>
</evidence>
<feature type="compositionally biased region" description="Basic and acidic residues" evidence="10">
    <location>
        <begin position="202"/>
        <end position="213"/>
    </location>
</feature>
<dbReference type="InterPro" id="IPR050355">
    <property type="entry name" value="RCF1"/>
</dbReference>
<sequence>MSNRSMPSSFDDDEQFYKESGLQQVIKKLKREPLIPIGCLLTVAAFTGAYRASRRGDHHQVQRMFRARIAAQGFTIVAIVAGGIYYSEDRERKKEFRKQQHLQESEDKRKKWIKELEARDEEDRALREKLERRRQRAAERSSTESSLEGVAAQAMALLQDSKEPRDTTQENDNPATAASGDKKIGSTGPLPLNGWFGVLKKTPGDKEDSNGNR</sequence>
<proteinExistence type="inferred from homology"/>
<dbReference type="GO" id="GO:0031966">
    <property type="term" value="C:mitochondrial membrane"/>
    <property type="evidence" value="ECO:0007669"/>
    <property type="project" value="UniProtKB-SubCell"/>
</dbReference>
<evidence type="ECO:0000256" key="8">
    <source>
        <dbReference type="ARBA" id="ARBA00023136"/>
    </source>
</evidence>
<dbReference type="PANTHER" id="PTHR12297:SF3">
    <property type="entry name" value="HIG1 DOMAIN FAMILY MEMBER 1A"/>
    <property type="match status" value="1"/>
</dbReference>
<keyword evidence="7" id="KW-0496">Mitochondrion</keyword>
<evidence type="ECO:0000256" key="6">
    <source>
        <dbReference type="ARBA" id="ARBA00022989"/>
    </source>
</evidence>
<evidence type="ECO:0000256" key="3">
    <source>
        <dbReference type="ARBA" id="ARBA00009366"/>
    </source>
</evidence>
<evidence type="ECO:0000256" key="9">
    <source>
        <dbReference type="SAM" id="Coils"/>
    </source>
</evidence>
<evidence type="ECO:0000256" key="5">
    <source>
        <dbReference type="ARBA" id="ARBA00022692"/>
    </source>
</evidence>
<feature type="compositionally biased region" description="Basic and acidic residues" evidence="10">
    <location>
        <begin position="133"/>
        <end position="142"/>
    </location>
</feature>
<dbReference type="PANTHER" id="PTHR12297">
    <property type="entry name" value="HYPOXIA-INDUCBILE GENE 1 HIG1 -RELATED"/>
    <property type="match status" value="1"/>
</dbReference>
<evidence type="ECO:0000256" key="1">
    <source>
        <dbReference type="ARBA" id="ARBA00002584"/>
    </source>
</evidence>